<name>A0A819EKR4_9BILA</name>
<accession>A0A819EKR4</accession>
<feature type="signal peptide" evidence="1">
    <location>
        <begin position="1"/>
        <end position="22"/>
    </location>
</feature>
<feature type="chain" id="PRO_5036235049" evidence="1">
    <location>
        <begin position="23"/>
        <end position="388"/>
    </location>
</feature>
<evidence type="ECO:0000256" key="1">
    <source>
        <dbReference type="SAM" id="SignalP"/>
    </source>
</evidence>
<protein>
    <submittedName>
        <fullName evidence="3">Uncharacterized protein</fullName>
    </submittedName>
</protein>
<proteinExistence type="predicted"/>
<dbReference type="Proteomes" id="UP000663823">
    <property type="component" value="Unassembled WGS sequence"/>
</dbReference>
<gene>
    <name evidence="2" type="ORF">JBS370_LOCUS16642</name>
    <name evidence="3" type="ORF">OTI717_LOCUS21156</name>
</gene>
<keyword evidence="1" id="KW-0732">Signal</keyword>
<comment type="caution">
    <text evidence="3">The sequence shown here is derived from an EMBL/GenBank/DDBJ whole genome shotgun (WGS) entry which is preliminary data.</text>
</comment>
<dbReference type="EMBL" id="CAJOBD010001691">
    <property type="protein sequence ID" value="CAF3824063.1"/>
    <property type="molecule type" value="Genomic_DNA"/>
</dbReference>
<reference evidence="3" key="1">
    <citation type="submission" date="2021-02" db="EMBL/GenBank/DDBJ databases">
        <authorList>
            <person name="Nowell W R."/>
        </authorList>
    </citation>
    <scope>NUCLEOTIDE SEQUENCE</scope>
</reference>
<dbReference type="Gene3D" id="3.20.20.80">
    <property type="entry name" value="Glycosidases"/>
    <property type="match status" value="1"/>
</dbReference>
<sequence>MLSSFAYVGTMILLSSIFISTALDVKKRPSVGVIRWDAWNQVHGQYDEISYYVHRELSPAEFHYRIPFYVSVVSPNNISFNADQQSIMDQEILYAKHAGIDYWAFDTYCEFGPTCATNNSYCQQYYIQTSHLYCPENPAYGLNLFLSSSYKSLLNFTLVLLGSSPCDVIFQQQYINLMKHPQFQTVKGDRPLLYLFQFDNAEAEKCAGGWTESGQVFQQFRQLVISQGLQNPYLVLMDFNVQRVQSHALSLGFDAISTYALPGGTKEGTPFVELLHSAQRWWQSAHQIGAKMVPITPTGWDPRPRAAQPDPWVDEGPEHYLQPTVQELQQLIQSAISFTCQYNETVDAQTIIIYAWNECTETAASLVPTLGNGTLYVDTMSKILPMYC</sequence>
<evidence type="ECO:0000313" key="3">
    <source>
        <dbReference type="EMBL" id="CAF3850859.1"/>
    </source>
</evidence>
<evidence type="ECO:0000313" key="2">
    <source>
        <dbReference type="EMBL" id="CAF3824063.1"/>
    </source>
</evidence>
<dbReference type="AlphaFoldDB" id="A0A819EKR4"/>
<organism evidence="3 4">
    <name type="scientific">Rotaria sordida</name>
    <dbReference type="NCBI Taxonomy" id="392033"/>
    <lineage>
        <taxon>Eukaryota</taxon>
        <taxon>Metazoa</taxon>
        <taxon>Spiralia</taxon>
        <taxon>Gnathifera</taxon>
        <taxon>Rotifera</taxon>
        <taxon>Eurotatoria</taxon>
        <taxon>Bdelloidea</taxon>
        <taxon>Philodinida</taxon>
        <taxon>Philodinidae</taxon>
        <taxon>Rotaria</taxon>
    </lineage>
</organism>
<dbReference type="Proteomes" id="UP000663836">
    <property type="component" value="Unassembled WGS sequence"/>
</dbReference>
<dbReference type="EMBL" id="CAJOAX010003377">
    <property type="protein sequence ID" value="CAF3850859.1"/>
    <property type="molecule type" value="Genomic_DNA"/>
</dbReference>
<evidence type="ECO:0000313" key="4">
    <source>
        <dbReference type="Proteomes" id="UP000663823"/>
    </source>
</evidence>